<name>A0A2K1IME7_PHYPA</name>
<dbReference type="InParanoid" id="A0A2K1IME7"/>
<evidence type="ECO:0000313" key="3">
    <source>
        <dbReference type="Proteomes" id="UP000006727"/>
    </source>
</evidence>
<reference evidence="1 3" key="2">
    <citation type="journal article" date="2018" name="Plant J.">
        <title>The Physcomitrella patens chromosome-scale assembly reveals moss genome structure and evolution.</title>
        <authorList>
            <person name="Lang D."/>
            <person name="Ullrich K.K."/>
            <person name="Murat F."/>
            <person name="Fuchs J."/>
            <person name="Jenkins J."/>
            <person name="Haas F.B."/>
            <person name="Piednoel M."/>
            <person name="Gundlach H."/>
            <person name="Van Bel M."/>
            <person name="Meyberg R."/>
            <person name="Vives C."/>
            <person name="Morata J."/>
            <person name="Symeonidi A."/>
            <person name="Hiss M."/>
            <person name="Muchero W."/>
            <person name="Kamisugi Y."/>
            <person name="Saleh O."/>
            <person name="Blanc G."/>
            <person name="Decker E.L."/>
            <person name="van Gessel N."/>
            <person name="Grimwood J."/>
            <person name="Hayes R.D."/>
            <person name="Graham S.W."/>
            <person name="Gunter L.E."/>
            <person name="McDaniel S.F."/>
            <person name="Hoernstein S.N.W."/>
            <person name="Larsson A."/>
            <person name="Li F.W."/>
            <person name="Perroud P.F."/>
            <person name="Phillips J."/>
            <person name="Ranjan P."/>
            <person name="Rokshar D.S."/>
            <person name="Rothfels C.J."/>
            <person name="Schneider L."/>
            <person name="Shu S."/>
            <person name="Stevenson D.W."/>
            <person name="Thummler F."/>
            <person name="Tillich M."/>
            <person name="Villarreal Aguilar J.C."/>
            <person name="Widiez T."/>
            <person name="Wong G.K."/>
            <person name="Wymore A."/>
            <person name="Zhang Y."/>
            <person name="Zimmer A.D."/>
            <person name="Quatrano R.S."/>
            <person name="Mayer K.F.X."/>
            <person name="Goodstein D."/>
            <person name="Casacuberta J.M."/>
            <person name="Vandepoele K."/>
            <person name="Reski R."/>
            <person name="Cuming A.C."/>
            <person name="Tuskan G.A."/>
            <person name="Maumus F."/>
            <person name="Salse J."/>
            <person name="Schmutz J."/>
            <person name="Rensing S.A."/>
        </authorList>
    </citation>
    <scope>NUCLEOTIDE SEQUENCE [LARGE SCALE GENOMIC DNA]</scope>
    <source>
        <strain evidence="2 3">cv. Gransden 2004</strain>
    </source>
</reference>
<reference evidence="1 3" key="1">
    <citation type="journal article" date="2008" name="Science">
        <title>The Physcomitrella genome reveals evolutionary insights into the conquest of land by plants.</title>
        <authorList>
            <person name="Rensing S."/>
            <person name="Lang D."/>
            <person name="Zimmer A."/>
            <person name="Terry A."/>
            <person name="Salamov A."/>
            <person name="Shapiro H."/>
            <person name="Nishiyama T."/>
            <person name="Perroud P.-F."/>
            <person name="Lindquist E."/>
            <person name="Kamisugi Y."/>
            <person name="Tanahashi T."/>
            <person name="Sakakibara K."/>
            <person name="Fujita T."/>
            <person name="Oishi K."/>
            <person name="Shin-I T."/>
            <person name="Kuroki Y."/>
            <person name="Toyoda A."/>
            <person name="Suzuki Y."/>
            <person name="Hashimoto A."/>
            <person name="Yamaguchi K."/>
            <person name="Sugano A."/>
            <person name="Kohara Y."/>
            <person name="Fujiyama A."/>
            <person name="Anterola A."/>
            <person name="Aoki S."/>
            <person name="Ashton N."/>
            <person name="Barbazuk W.B."/>
            <person name="Barker E."/>
            <person name="Bennetzen J."/>
            <person name="Bezanilla M."/>
            <person name="Blankenship R."/>
            <person name="Cho S.H."/>
            <person name="Dutcher S."/>
            <person name="Estelle M."/>
            <person name="Fawcett J.A."/>
            <person name="Gundlach H."/>
            <person name="Hanada K."/>
            <person name="Heyl A."/>
            <person name="Hicks K.A."/>
            <person name="Hugh J."/>
            <person name="Lohr M."/>
            <person name="Mayer K."/>
            <person name="Melkozernov A."/>
            <person name="Murata T."/>
            <person name="Nelson D."/>
            <person name="Pils B."/>
            <person name="Prigge M."/>
            <person name="Reiss B."/>
            <person name="Renner T."/>
            <person name="Rombauts S."/>
            <person name="Rushton P."/>
            <person name="Sanderfoot A."/>
            <person name="Schween G."/>
            <person name="Shiu S.-H."/>
            <person name="Stueber K."/>
            <person name="Theodoulou F.L."/>
            <person name="Tu H."/>
            <person name="Van de Peer Y."/>
            <person name="Verrier P.J."/>
            <person name="Waters E."/>
            <person name="Wood A."/>
            <person name="Yang L."/>
            <person name="Cove D."/>
            <person name="Cuming A."/>
            <person name="Hasebe M."/>
            <person name="Lucas S."/>
            <person name="Mishler D.B."/>
            <person name="Reski R."/>
            <person name="Grigoriev I."/>
            <person name="Quatrano R.S."/>
            <person name="Boore J.L."/>
        </authorList>
    </citation>
    <scope>NUCLEOTIDE SEQUENCE [LARGE SCALE GENOMIC DNA]</scope>
    <source>
        <strain evidence="2 3">cv. Gransden 2004</strain>
    </source>
</reference>
<dbReference type="Proteomes" id="UP000006727">
    <property type="component" value="Chromosome 22"/>
</dbReference>
<protein>
    <submittedName>
        <fullName evidence="1 2">Uncharacterized protein</fullName>
    </submittedName>
</protein>
<dbReference type="AlphaFoldDB" id="A0A2K1IME7"/>
<gene>
    <name evidence="1" type="ORF">PHYPA_026764</name>
</gene>
<reference evidence="2" key="3">
    <citation type="submission" date="2020-12" db="UniProtKB">
        <authorList>
            <consortium name="EnsemblPlants"/>
        </authorList>
    </citation>
    <scope>IDENTIFICATION</scope>
</reference>
<accession>A0A2K1IME7</accession>
<evidence type="ECO:0000313" key="1">
    <source>
        <dbReference type="EMBL" id="PNR30448.1"/>
    </source>
</evidence>
<sequence length="52" mass="6065">MEDVPEESPDGYNVVVLLCTKMEELLQKVGGLIIKYEYSPEVARLMWRHRQA</sequence>
<keyword evidence="3" id="KW-1185">Reference proteome</keyword>
<evidence type="ECO:0000313" key="2">
    <source>
        <dbReference type="EnsemblPlants" id="PAC:32903842.CDS.1"/>
    </source>
</evidence>
<dbReference type="EnsemblPlants" id="Pp3c22_5830V3.1">
    <property type="protein sequence ID" value="PAC:32903842.CDS.1"/>
    <property type="gene ID" value="Pp3c22_5830"/>
</dbReference>
<organism evidence="1">
    <name type="scientific">Physcomitrium patens</name>
    <name type="common">Spreading-leaved earth moss</name>
    <name type="synonym">Physcomitrella patens</name>
    <dbReference type="NCBI Taxonomy" id="3218"/>
    <lineage>
        <taxon>Eukaryota</taxon>
        <taxon>Viridiplantae</taxon>
        <taxon>Streptophyta</taxon>
        <taxon>Embryophyta</taxon>
        <taxon>Bryophyta</taxon>
        <taxon>Bryophytina</taxon>
        <taxon>Bryopsida</taxon>
        <taxon>Funariidae</taxon>
        <taxon>Funariales</taxon>
        <taxon>Funariaceae</taxon>
        <taxon>Physcomitrium</taxon>
    </lineage>
</organism>
<dbReference type="EMBL" id="ABEU02000022">
    <property type="protein sequence ID" value="PNR30448.1"/>
    <property type="molecule type" value="Genomic_DNA"/>
</dbReference>
<dbReference type="Gramene" id="Pp3c22_5830V3.1">
    <property type="protein sequence ID" value="PAC:32903842.CDS.1"/>
    <property type="gene ID" value="Pp3c22_5830"/>
</dbReference>
<proteinExistence type="predicted"/>
<dbReference type="PaxDb" id="3218-PP1S12_370V6.1"/>